<dbReference type="AlphaFoldDB" id="A0A9N9IUB2"/>
<sequence length="49" mass="6033">DDFYTEDVEYTDDDWQWEERLRLINEFSNWTSGDDGLDRFIQQTQLETP</sequence>
<protein>
    <submittedName>
        <fullName evidence="1">3189_t:CDS:1</fullName>
    </submittedName>
</protein>
<accession>A0A9N9IUB2</accession>
<evidence type="ECO:0000313" key="2">
    <source>
        <dbReference type="Proteomes" id="UP000789396"/>
    </source>
</evidence>
<reference evidence="1" key="1">
    <citation type="submission" date="2021-06" db="EMBL/GenBank/DDBJ databases">
        <authorList>
            <person name="Kallberg Y."/>
            <person name="Tangrot J."/>
            <person name="Rosling A."/>
        </authorList>
    </citation>
    <scope>NUCLEOTIDE SEQUENCE</scope>
    <source>
        <strain evidence="1">IN212</strain>
    </source>
</reference>
<keyword evidence="2" id="KW-1185">Reference proteome</keyword>
<dbReference type="EMBL" id="CAJVPZ010035936">
    <property type="protein sequence ID" value="CAG8750112.1"/>
    <property type="molecule type" value="Genomic_DNA"/>
</dbReference>
<feature type="non-terminal residue" evidence="1">
    <location>
        <position position="1"/>
    </location>
</feature>
<organism evidence="1 2">
    <name type="scientific">Racocetra fulgida</name>
    <dbReference type="NCBI Taxonomy" id="60492"/>
    <lineage>
        <taxon>Eukaryota</taxon>
        <taxon>Fungi</taxon>
        <taxon>Fungi incertae sedis</taxon>
        <taxon>Mucoromycota</taxon>
        <taxon>Glomeromycotina</taxon>
        <taxon>Glomeromycetes</taxon>
        <taxon>Diversisporales</taxon>
        <taxon>Gigasporaceae</taxon>
        <taxon>Racocetra</taxon>
    </lineage>
</organism>
<proteinExistence type="predicted"/>
<dbReference type="Proteomes" id="UP000789396">
    <property type="component" value="Unassembled WGS sequence"/>
</dbReference>
<dbReference type="OrthoDB" id="6718656at2759"/>
<name>A0A9N9IUB2_9GLOM</name>
<evidence type="ECO:0000313" key="1">
    <source>
        <dbReference type="EMBL" id="CAG8750112.1"/>
    </source>
</evidence>
<comment type="caution">
    <text evidence="1">The sequence shown here is derived from an EMBL/GenBank/DDBJ whole genome shotgun (WGS) entry which is preliminary data.</text>
</comment>
<gene>
    <name evidence="1" type="ORF">RFULGI_LOCUS13533</name>
</gene>